<feature type="binding site" evidence="7">
    <location>
        <position position="128"/>
    </location>
    <ligand>
        <name>FMN</name>
        <dbReference type="ChEBI" id="CHEBI:58210"/>
    </ligand>
</feature>
<feature type="domain" description="FMN hydroxy acid dehydrogenase" evidence="8">
    <location>
        <begin position="1"/>
        <end position="383"/>
    </location>
</feature>
<feature type="binding site" evidence="7">
    <location>
        <position position="278"/>
    </location>
    <ligand>
        <name>glyoxylate</name>
        <dbReference type="ChEBI" id="CHEBI:36655"/>
    </ligand>
</feature>
<dbReference type="PANTHER" id="PTHR10578:SF107">
    <property type="entry name" value="2-HYDROXYACID OXIDASE 1"/>
    <property type="match status" value="1"/>
</dbReference>
<dbReference type="FunFam" id="3.20.20.70:FF:000029">
    <property type="entry name" value="L-lactate dehydrogenase"/>
    <property type="match status" value="1"/>
</dbReference>
<feature type="binding site" evidence="7">
    <location>
        <position position="165"/>
    </location>
    <ligand>
        <name>glyoxylate</name>
        <dbReference type="ChEBI" id="CHEBI:36655"/>
    </ligand>
</feature>
<evidence type="ECO:0000256" key="4">
    <source>
        <dbReference type="ARBA" id="ARBA00023002"/>
    </source>
</evidence>
<keyword evidence="4" id="KW-0560">Oxidoreductase</keyword>
<evidence type="ECO:0000256" key="6">
    <source>
        <dbReference type="PIRSR" id="PIRSR000138-1"/>
    </source>
</evidence>
<dbReference type="SUPFAM" id="SSF51395">
    <property type="entry name" value="FMN-linked oxidoreductases"/>
    <property type="match status" value="1"/>
</dbReference>
<feature type="binding site" evidence="7">
    <location>
        <position position="107"/>
    </location>
    <ligand>
        <name>FMN</name>
        <dbReference type="ChEBI" id="CHEBI:58210"/>
    </ligand>
</feature>
<feature type="binding site" evidence="7">
    <location>
        <begin position="309"/>
        <end position="313"/>
    </location>
    <ligand>
        <name>FMN</name>
        <dbReference type="ChEBI" id="CHEBI:58210"/>
    </ligand>
</feature>
<feature type="binding site" evidence="7">
    <location>
        <position position="276"/>
    </location>
    <ligand>
        <name>FMN</name>
        <dbReference type="ChEBI" id="CHEBI:58210"/>
    </ligand>
</feature>
<name>A0A953N7U4_9BURK</name>
<keyword evidence="3 7" id="KW-0288">FMN</keyword>
<dbReference type="InterPro" id="IPR037396">
    <property type="entry name" value="FMN_HAD"/>
</dbReference>
<dbReference type="InterPro" id="IPR008259">
    <property type="entry name" value="FMN_hydac_DH_AS"/>
</dbReference>
<evidence type="ECO:0000256" key="5">
    <source>
        <dbReference type="ARBA" id="ARBA00024042"/>
    </source>
</evidence>
<dbReference type="GO" id="GO:0010181">
    <property type="term" value="F:FMN binding"/>
    <property type="evidence" value="ECO:0007669"/>
    <property type="project" value="InterPro"/>
</dbReference>
<dbReference type="GO" id="GO:0009060">
    <property type="term" value="P:aerobic respiration"/>
    <property type="evidence" value="ECO:0007669"/>
    <property type="project" value="TreeGrafter"/>
</dbReference>
<evidence type="ECO:0000256" key="3">
    <source>
        <dbReference type="ARBA" id="ARBA00022643"/>
    </source>
</evidence>
<dbReference type="InterPro" id="IPR013785">
    <property type="entry name" value="Aldolase_TIM"/>
</dbReference>
<dbReference type="InterPro" id="IPR000262">
    <property type="entry name" value="FMN-dep_DH"/>
</dbReference>
<evidence type="ECO:0000259" key="8">
    <source>
        <dbReference type="PROSITE" id="PS51349"/>
    </source>
</evidence>
<keyword evidence="10" id="KW-1185">Reference proteome</keyword>
<comment type="cofactor">
    <cofactor evidence="1">
        <name>FMN</name>
        <dbReference type="ChEBI" id="CHEBI:58210"/>
    </cofactor>
</comment>
<feature type="binding site" evidence="7">
    <location>
        <position position="130"/>
    </location>
    <ligand>
        <name>FMN</name>
        <dbReference type="ChEBI" id="CHEBI:58210"/>
    </ligand>
</feature>
<dbReference type="AlphaFoldDB" id="A0A953N7U4"/>
<evidence type="ECO:0000256" key="2">
    <source>
        <dbReference type="ARBA" id="ARBA00022630"/>
    </source>
</evidence>
<feature type="binding site" evidence="7">
    <location>
        <position position="254"/>
    </location>
    <ligand>
        <name>FMN</name>
        <dbReference type="ChEBI" id="CHEBI:58210"/>
    </ligand>
</feature>
<protein>
    <submittedName>
        <fullName evidence="9">Alpha-hydroxy-acid oxidizing protein</fullName>
    </submittedName>
</protein>
<dbReference type="Gene3D" id="3.20.20.70">
    <property type="entry name" value="Aldolase class I"/>
    <property type="match status" value="1"/>
</dbReference>
<feature type="binding site" evidence="7">
    <location>
        <begin position="78"/>
        <end position="80"/>
    </location>
    <ligand>
        <name>FMN</name>
        <dbReference type="ChEBI" id="CHEBI:58210"/>
    </ligand>
</feature>
<dbReference type="EMBL" id="JAHXRI010000006">
    <property type="protein sequence ID" value="MBZ1349749.1"/>
    <property type="molecule type" value="Genomic_DNA"/>
</dbReference>
<evidence type="ECO:0000313" key="10">
    <source>
        <dbReference type="Proteomes" id="UP000739565"/>
    </source>
</evidence>
<dbReference type="PROSITE" id="PS00557">
    <property type="entry name" value="FMN_HYDROXY_ACID_DH_1"/>
    <property type="match status" value="1"/>
</dbReference>
<dbReference type="InterPro" id="IPR012133">
    <property type="entry name" value="Alpha-hydoxy_acid_DH_FMN"/>
</dbReference>
<reference evidence="9" key="1">
    <citation type="submission" date="2021-07" db="EMBL/GenBank/DDBJ databases">
        <title>New genus and species of the family Alcaligenaceae.</title>
        <authorList>
            <person name="Hahn M.W."/>
        </authorList>
    </citation>
    <scope>NUCLEOTIDE SEQUENCE</scope>
    <source>
        <strain evidence="9">LF4-65</strain>
    </source>
</reference>
<feature type="binding site" evidence="7">
    <location>
        <position position="281"/>
    </location>
    <ligand>
        <name>glyoxylate</name>
        <dbReference type="ChEBI" id="CHEBI:36655"/>
    </ligand>
</feature>
<evidence type="ECO:0000256" key="7">
    <source>
        <dbReference type="PIRSR" id="PIRSR000138-2"/>
    </source>
</evidence>
<dbReference type="GO" id="GO:0005886">
    <property type="term" value="C:plasma membrane"/>
    <property type="evidence" value="ECO:0007669"/>
    <property type="project" value="TreeGrafter"/>
</dbReference>
<gene>
    <name evidence="9" type="ORF">KZZ10_03745</name>
</gene>
<dbReference type="PANTHER" id="PTHR10578">
    <property type="entry name" value="S -2-HYDROXY-ACID OXIDASE-RELATED"/>
    <property type="match status" value="1"/>
</dbReference>
<evidence type="ECO:0000313" key="9">
    <source>
        <dbReference type="EMBL" id="MBZ1349749.1"/>
    </source>
</evidence>
<evidence type="ECO:0000256" key="1">
    <source>
        <dbReference type="ARBA" id="ARBA00001917"/>
    </source>
</evidence>
<dbReference type="CDD" id="cd02809">
    <property type="entry name" value="alpha_hydroxyacid_oxid_FMN"/>
    <property type="match status" value="1"/>
</dbReference>
<comment type="caution">
    <text evidence="9">The sequence shown here is derived from an EMBL/GenBank/DDBJ whole genome shotgun (WGS) entry which is preliminary data.</text>
</comment>
<sequence length="385" mass="42053">MATAINLHDFRAMAQRRLPKIAFDFIDGGADDETGLVRNRNAFQDYQLVPRYLADVTKINQTTTLFGREYASPIGISPTGMAGLFRTGADAMLAAAAKKANVPFLLSSASNFRLEDAAKIAPDNVWFQMYATSDERINHDLVARAKNAGLGVLAITVDVPVNSNRERNKRNGFTRPFRMTPSIMLDAMTKPGWVLEYLKAGGMPMMSNWQPYAPDGASADEVADLYGTLTPAPMTNWDTVSRIRDQWSGPLIIKGLLHAEDALKAAELGLNGIVVSNHGARQLDVAPSSITMFPAIRHAVGDKMTLMLDSGVRRGSDIVIAKCLGAQFCFFGRPTLYAVAALGQEGADQVFAILRREINAVLTQIGCKNFDDLNERFLLRAGQQP</sequence>
<dbReference type="Proteomes" id="UP000739565">
    <property type="component" value="Unassembled WGS sequence"/>
</dbReference>
<dbReference type="PIRSF" id="PIRSF000138">
    <property type="entry name" value="Al-hdrx_acd_dh"/>
    <property type="match status" value="1"/>
</dbReference>
<feature type="active site" description="Proton acceptor" evidence="6">
    <location>
        <position position="278"/>
    </location>
</feature>
<comment type="similarity">
    <text evidence="5">Belongs to the FMN-dependent alpha-hydroxy acid dehydrogenase family.</text>
</comment>
<dbReference type="PROSITE" id="PS51349">
    <property type="entry name" value="FMN_HYDROXY_ACID_DH_2"/>
    <property type="match status" value="1"/>
</dbReference>
<dbReference type="Pfam" id="PF01070">
    <property type="entry name" value="FMN_dh"/>
    <property type="match status" value="1"/>
</dbReference>
<feature type="binding site" evidence="7">
    <location>
        <position position="156"/>
    </location>
    <ligand>
        <name>FMN</name>
        <dbReference type="ChEBI" id="CHEBI:58210"/>
    </ligand>
</feature>
<keyword evidence="2 7" id="KW-0285">Flavoprotein</keyword>
<organism evidence="9 10">
    <name type="scientific">Zwartia hollandica</name>
    <dbReference type="NCBI Taxonomy" id="324606"/>
    <lineage>
        <taxon>Bacteria</taxon>
        <taxon>Pseudomonadati</taxon>
        <taxon>Pseudomonadota</taxon>
        <taxon>Betaproteobacteria</taxon>
        <taxon>Burkholderiales</taxon>
        <taxon>Alcaligenaceae</taxon>
        <taxon>Zwartia</taxon>
    </lineage>
</organism>
<accession>A0A953N7U4</accession>
<dbReference type="RefSeq" id="WP_259660170.1">
    <property type="nucleotide sequence ID" value="NZ_JAHXRI010000006.1"/>
</dbReference>
<proteinExistence type="inferred from homology"/>
<feature type="binding site" evidence="7">
    <location>
        <begin position="332"/>
        <end position="333"/>
    </location>
    <ligand>
        <name>FMN</name>
        <dbReference type="ChEBI" id="CHEBI:58210"/>
    </ligand>
</feature>
<dbReference type="GO" id="GO:0004459">
    <property type="term" value="F:L-lactate dehydrogenase (NAD+) activity"/>
    <property type="evidence" value="ECO:0007669"/>
    <property type="project" value="TreeGrafter"/>
</dbReference>